<evidence type="ECO:0000256" key="3">
    <source>
        <dbReference type="ARBA" id="ARBA00022490"/>
    </source>
</evidence>
<evidence type="ECO:0000256" key="5">
    <source>
        <dbReference type="ARBA" id="ARBA00022741"/>
    </source>
</evidence>
<keyword evidence="8 10" id="KW-0030">Aminoacyl-tRNA synthetase</keyword>
<dbReference type="GO" id="GO:0005524">
    <property type="term" value="F:ATP binding"/>
    <property type="evidence" value="ECO:0007669"/>
    <property type="project" value="UniProtKB-UniRule"/>
</dbReference>
<dbReference type="GO" id="GO:0006420">
    <property type="term" value="P:arginyl-tRNA aminoacylation"/>
    <property type="evidence" value="ECO:0007669"/>
    <property type="project" value="InterPro"/>
</dbReference>
<dbReference type="EMBL" id="LWDV01000010">
    <property type="protein sequence ID" value="OCL25205.1"/>
    <property type="molecule type" value="Genomic_DNA"/>
</dbReference>
<organism evidence="12 13">
    <name type="scientific">Orenia metallireducens</name>
    <dbReference type="NCBI Taxonomy" id="1413210"/>
    <lineage>
        <taxon>Bacteria</taxon>
        <taxon>Bacillati</taxon>
        <taxon>Bacillota</taxon>
        <taxon>Clostridia</taxon>
        <taxon>Halanaerobiales</taxon>
        <taxon>Halobacteroidaceae</taxon>
        <taxon>Orenia</taxon>
    </lineage>
</organism>
<name>A0A1C0A4Z9_9FIRM</name>
<comment type="subunit">
    <text evidence="10">Tetramer of two alpha and two beta subunits.</text>
</comment>
<protein>
    <recommendedName>
        <fullName evidence="10">Glycine--tRNA ligase beta subunit</fullName>
        <ecNumber evidence="10">6.1.1.14</ecNumber>
    </recommendedName>
    <alternativeName>
        <fullName evidence="10">Glycyl-tRNA synthetase beta subunit</fullName>
        <shortName evidence="10">GlyRS</shortName>
    </alternativeName>
</protein>
<accession>A0A1C0A4Z9</accession>
<evidence type="ECO:0000256" key="6">
    <source>
        <dbReference type="ARBA" id="ARBA00022840"/>
    </source>
</evidence>
<keyword evidence="5 10" id="KW-0547">Nucleotide-binding</keyword>
<dbReference type="InterPro" id="IPR015944">
    <property type="entry name" value="Gly-tRNA-synth_bsu"/>
</dbReference>
<dbReference type="NCBIfam" id="TIGR00211">
    <property type="entry name" value="glyS"/>
    <property type="match status" value="1"/>
</dbReference>
<reference evidence="13" key="1">
    <citation type="submission" date="2016-07" db="EMBL/GenBank/DDBJ databases">
        <authorList>
            <person name="Florea S."/>
            <person name="Webb J.S."/>
            <person name="Jaromczyk J."/>
            <person name="Schardl C.L."/>
        </authorList>
    </citation>
    <scope>NUCLEOTIDE SEQUENCE [LARGE SCALE GENOMIC DNA]</scope>
    <source>
        <strain evidence="13">Z6</strain>
    </source>
</reference>
<dbReference type="Pfam" id="PF05746">
    <property type="entry name" value="DALR_1"/>
    <property type="match status" value="1"/>
</dbReference>
<dbReference type="PANTHER" id="PTHR30075">
    <property type="entry name" value="GLYCYL-TRNA SYNTHETASE"/>
    <property type="match status" value="1"/>
</dbReference>
<dbReference type="PANTHER" id="PTHR30075:SF2">
    <property type="entry name" value="GLYCINE--TRNA LIGASE, CHLOROPLASTIC_MITOCHONDRIAL 2"/>
    <property type="match status" value="1"/>
</dbReference>
<comment type="subcellular location">
    <subcellularLocation>
        <location evidence="1 10">Cytoplasm</location>
    </subcellularLocation>
</comment>
<evidence type="ECO:0000313" key="12">
    <source>
        <dbReference type="EMBL" id="OCL25205.1"/>
    </source>
</evidence>
<evidence type="ECO:0000313" key="13">
    <source>
        <dbReference type="Proteomes" id="UP000093514"/>
    </source>
</evidence>
<dbReference type="GO" id="GO:0004820">
    <property type="term" value="F:glycine-tRNA ligase activity"/>
    <property type="evidence" value="ECO:0007669"/>
    <property type="project" value="UniProtKB-UniRule"/>
</dbReference>
<evidence type="ECO:0000259" key="11">
    <source>
        <dbReference type="Pfam" id="PF05746"/>
    </source>
</evidence>
<evidence type="ECO:0000256" key="4">
    <source>
        <dbReference type="ARBA" id="ARBA00022598"/>
    </source>
</evidence>
<gene>
    <name evidence="10" type="primary">glyS</name>
    <name evidence="12" type="ORF">U472_12620</name>
</gene>
<keyword evidence="6 10" id="KW-0067">ATP-binding</keyword>
<keyword evidence="3 10" id="KW-0963">Cytoplasm</keyword>
<evidence type="ECO:0000256" key="2">
    <source>
        <dbReference type="ARBA" id="ARBA00008226"/>
    </source>
</evidence>
<dbReference type="PRINTS" id="PR01045">
    <property type="entry name" value="TRNASYNTHGB"/>
</dbReference>
<proteinExistence type="inferred from homology"/>
<dbReference type="GO" id="GO:0006426">
    <property type="term" value="P:glycyl-tRNA aminoacylation"/>
    <property type="evidence" value="ECO:0007669"/>
    <property type="project" value="UniProtKB-UniRule"/>
</dbReference>
<keyword evidence="13" id="KW-1185">Reference proteome</keyword>
<dbReference type="EC" id="6.1.1.14" evidence="10"/>
<feature type="domain" description="DALR anticodon binding" evidence="11">
    <location>
        <begin position="583"/>
        <end position="686"/>
    </location>
</feature>
<dbReference type="InterPro" id="IPR008909">
    <property type="entry name" value="DALR_anticod-bd"/>
</dbReference>
<dbReference type="SUPFAM" id="SSF109604">
    <property type="entry name" value="HD-domain/PDEase-like"/>
    <property type="match status" value="1"/>
</dbReference>
<evidence type="ECO:0000256" key="8">
    <source>
        <dbReference type="ARBA" id="ARBA00023146"/>
    </source>
</evidence>
<evidence type="ECO:0000256" key="1">
    <source>
        <dbReference type="ARBA" id="ARBA00004496"/>
    </source>
</evidence>
<dbReference type="RefSeq" id="WP_068719078.1">
    <property type="nucleotide sequence ID" value="NZ_LWDV01000010.1"/>
</dbReference>
<dbReference type="Pfam" id="PF02092">
    <property type="entry name" value="tRNA_synt_2f"/>
    <property type="match status" value="1"/>
</dbReference>
<evidence type="ECO:0000256" key="10">
    <source>
        <dbReference type="HAMAP-Rule" id="MF_00255"/>
    </source>
</evidence>
<dbReference type="GO" id="GO:0005829">
    <property type="term" value="C:cytosol"/>
    <property type="evidence" value="ECO:0007669"/>
    <property type="project" value="TreeGrafter"/>
</dbReference>
<sequence>MSKDLLLELGTEEIPAGFMDYTFKQLTDLSKEIFSNNRIEIGEVKATGTPRRIVLLIEDVAEKQSDLEKEVRGPAVRIAFDEDGNPSKAGAGFARGQGITPEELEVRDEYVYACTREIGQDTKNLLAELLTEIINRLNFPKSMRWASEDMRFARPIKWILSLYGQETVEFSIAGVKASNWSKGHRFLSEGKVEINGPADYFTKLEEEFVIVDHNRRRNMIVEQIEAIAKEKDVVVKIDEDLLTEVNFLVEYPTALCGSFSEDFLELPSEVLITSMREHQRYFPVEDKEGNLQNLFVTVRNGNEEYIDVVRAGNEKVLQARLSDAIFFYEEDQEETLASKIDKLKNVIFQEDLGTIYEKVERITSLAGEFATKLGLTADKVEQAKRAAKLSKADLVTGMVDEFSKLQGIMGSYYALNDGEEQEVASAIFEHYLPRYAEDILPSTEAGIIVSIADKIDSIVGFFSVGIIPTGSQDPYALRRQAQGIVKIIVDAGLELDLDYLIDQSLNTLKDQDKLQRDAVEVKAEVLEFFKLRLENILEDAEVRYDVSDAILANNFTNINDTLIRATALMEYREDEGFEELITAFNRVANLASKSNNTEVNPELFEDKSERELYSAYQEAKEQIDSLVANRAYVEALTEIAKLKELIDNFFDSVMVMAKDEKVKENRLGLLNSISNLLAKIADLTKIVID</sequence>
<keyword evidence="7 10" id="KW-0648">Protein biosynthesis</keyword>
<dbReference type="HAMAP" id="MF_00255">
    <property type="entry name" value="Gly_tRNA_synth_beta"/>
    <property type="match status" value="1"/>
</dbReference>
<dbReference type="GO" id="GO:0004814">
    <property type="term" value="F:arginine-tRNA ligase activity"/>
    <property type="evidence" value="ECO:0007669"/>
    <property type="project" value="InterPro"/>
</dbReference>
<comment type="caution">
    <text evidence="12">The sequence shown here is derived from an EMBL/GenBank/DDBJ whole genome shotgun (WGS) entry which is preliminary data.</text>
</comment>
<dbReference type="Proteomes" id="UP000093514">
    <property type="component" value="Unassembled WGS sequence"/>
</dbReference>
<dbReference type="InterPro" id="IPR006194">
    <property type="entry name" value="Gly-tRNA-synth_heterodimer"/>
</dbReference>
<dbReference type="AlphaFoldDB" id="A0A1C0A4Z9"/>
<reference evidence="12 13" key="2">
    <citation type="submission" date="2016-08" db="EMBL/GenBank/DDBJ databases">
        <title>Orenia metallireducens sp. nov. strain Z6, a Novel Metal-reducing Firmicute from the Deep Subsurface.</title>
        <authorList>
            <person name="Maxim B.I."/>
            <person name="Kenneth K."/>
            <person name="Flynn T.M."/>
            <person name="Oloughlin E.J."/>
            <person name="Locke R.A."/>
            <person name="Weber J.R."/>
            <person name="Egan S.M."/>
            <person name="Mackie R.I."/>
            <person name="Cann I.K."/>
        </authorList>
    </citation>
    <scope>NUCLEOTIDE SEQUENCE [LARGE SCALE GENOMIC DNA]</scope>
    <source>
        <strain evidence="12 13">Z6</strain>
    </source>
</reference>
<evidence type="ECO:0000256" key="7">
    <source>
        <dbReference type="ARBA" id="ARBA00022917"/>
    </source>
</evidence>
<dbReference type="PROSITE" id="PS50861">
    <property type="entry name" value="AA_TRNA_LIGASE_II_GLYAB"/>
    <property type="match status" value="1"/>
</dbReference>
<keyword evidence="4 10" id="KW-0436">Ligase</keyword>
<evidence type="ECO:0000256" key="9">
    <source>
        <dbReference type="ARBA" id="ARBA00047937"/>
    </source>
</evidence>
<dbReference type="OrthoDB" id="9775440at2"/>
<comment type="catalytic activity">
    <reaction evidence="9 10">
        <text>tRNA(Gly) + glycine + ATP = glycyl-tRNA(Gly) + AMP + diphosphate</text>
        <dbReference type="Rhea" id="RHEA:16013"/>
        <dbReference type="Rhea" id="RHEA-COMP:9664"/>
        <dbReference type="Rhea" id="RHEA-COMP:9683"/>
        <dbReference type="ChEBI" id="CHEBI:30616"/>
        <dbReference type="ChEBI" id="CHEBI:33019"/>
        <dbReference type="ChEBI" id="CHEBI:57305"/>
        <dbReference type="ChEBI" id="CHEBI:78442"/>
        <dbReference type="ChEBI" id="CHEBI:78522"/>
        <dbReference type="ChEBI" id="CHEBI:456215"/>
        <dbReference type="EC" id="6.1.1.14"/>
    </reaction>
</comment>
<comment type="similarity">
    <text evidence="2 10">Belongs to the class-II aminoacyl-tRNA synthetase family.</text>
</comment>